<keyword evidence="1" id="KW-0732">Signal</keyword>
<feature type="chain" id="PRO_5008649286" description="S-layer protein" evidence="1">
    <location>
        <begin position="30"/>
        <end position="1374"/>
    </location>
</feature>
<evidence type="ECO:0008006" key="6">
    <source>
        <dbReference type="Google" id="ProtNLM"/>
    </source>
</evidence>
<feature type="domain" description="SLH" evidence="3">
    <location>
        <begin position="96"/>
        <end position="158"/>
    </location>
</feature>
<dbReference type="PANTHER" id="PTHR43308">
    <property type="entry name" value="OUTER MEMBRANE PROTEIN ALPHA-RELATED"/>
    <property type="match status" value="1"/>
</dbReference>
<dbReference type="GO" id="GO:0016020">
    <property type="term" value="C:membrane"/>
    <property type="evidence" value="ECO:0007669"/>
    <property type="project" value="InterPro"/>
</dbReference>
<dbReference type="PROSITE" id="PS50268">
    <property type="entry name" value="CADHERIN_2"/>
    <property type="match status" value="1"/>
</dbReference>
<feature type="signal peptide" evidence="1">
    <location>
        <begin position="1"/>
        <end position="29"/>
    </location>
</feature>
<protein>
    <recommendedName>
        <fullName evidence="6">S-layer protein</fullName>
    </recommendedName>
</protein>
<keyword evidence="5" id="KW-1185">Reference proteome</keyword>
<reference evidence="4 5" key="1">
    <citation type="submission" date="2016-07" db="EMBL/GenBank/DDBJ databases">
        <title>Caryophanon latum genome sequencing.</title>
        <authorList>
            <person name="Verma A."/>
            <person name="Pal Y."/>
            <person name="Krishnamurthi S."/>
        </authorList>
    </citation>
    <scope>NUCLEOTIDE SEQUENCE [LARGE SCALE GENOMIC DNA]</scope>
    <source>
        <strain evidence="4 5">DSM 14151</strain>
    </source>
</reference>
<evidence type="ECO:0000313" key="5">
    <source>
        <dbReference type="Proteomes" id="UP000093482"/>
    </source>
</evidence>
<comment type="caution">
    <text evidence="4">The sequence shown here is derived from an EMBL/GenBank/DDBJ whole genome shotgun (WGS) entry which is preliminary data.</text>
</comment>
<dbReference type="EMBL" id="MATO01000030">
    <property type="protein sequence ID" value="OCS91265.1"/>
    <property type="molecule type" value="Genomic_DNA"/>
</dbReference>
<dbReference type="Pfam" id="PF00395">
    <property type="entry name" value="SLH"/>
    <property type="match status" value="3"/>
</dbReference>
<dbReference type="InterPro" id="IPR002126">
    <property type="entry name" value="Cadherin-like_dom"/>
</dbReference>
<evidence type="ECO:0000259" key="3">
    <source>
        <dbReference type="PROSITE" id="PS51272"/>
    </source>
</evidence>
<evidence type="ECO:0000313" key="4">
    <source>
        <dbReference type="EMBL" id="OCS91265.1"/>
    </source>
</evidence>
<feature type="domain" description="SLH" evidence="3">
    <location>
        <begin position="160"/>
        <end position="219"/>
    </location>
</feature>
<name>A0A1C0YVS8_9BACL</name>
<dbReference type="GO" id="GO:0007156">
    <property type="term" value="P:homophilic cell adhesion via plasma membrane adhesion molecules"/>
    <property type="evidence" value="ECO:0007669"/>
    <property type="project" value="InterPro"/>
</dbReference>
<sequence length="1374" mass="151645">MDRQKITKAFAASTLAVGSVAMVAPATYASVFTDVSETNSHYKSIIELYERGVISGYPQQNGTKQFKPNDSLTRAHAAKMLANAIGLNTQPENLRNPGFSDVPTTHVYYPYIAALANAGVISGYQDGTFRPGAQILRQQMAKILTLGYGLDKSTKLNHHFTDVSNNTESSYYIQTLWDYDITKGNSPTTFGPTKNLTRGQMATFIVRTEEVAKTISVQHTITSVPSTGTVIINGNSYTVDPKFNMLFSTANAAALKGAVIEGRVSNGKVQDITKLVLKASGNARTNVVLDAKSLTLDADLEIQSNHIIVRNLHVNGTISVPSTDLRRLTSSIVENQLTRYTSASVANDYGIRTTSTILTNVSRNIKFENVTSNKMVVAQNRLKFESDSEIRRLELIDDVEQIEIHANVRDVYVYTNGSTAIYGKSQVRTLTKENFGNLMLYFTGIVNRYIVNKDEGGTNLATMVDSNGKAAQGFDLWIDTAVLTNNENPNIIFNDYRNDSANISLIVDKDGNEIDKTVDENTLVPDRIAPLLTGLRVIPTDSHSAKVDFNSNEAGKYYYVLLESSQSPPTKRQILSQSVGDFQGTGGMMEGANSFNMTGLHSAKEYTIYMVIEDNAGNTSTRVESFTFDMKDAPDTIPPRISNVQVVPHQSGQKARLTFTATEAGMFYIVVTEGHGNKGYEAQTIINISMNDTTKYKEMVEGENTIEMEGLDPLTDYSVALVGVDTAENRSSVTETPFTTLALDDVKPYVMDSKIVFTNSARTQFYLYFSEELNQETAENVLNYELTGSGIINITGQEKINPIKAEYSRHSSGTSRVLITLPALTGLVQNDTIIARALPGVTDLADNPVVTDKDEDNPRNYASYRHEDVVIPSLTVTSFEKLESETHAKLMLNTTEAGTFYYVILPEGLDVQMLNDHKRDIMDRVPFEVKDAQDITRTPIYPGDNPPLDLGEQQLDIAIPTTLSELISWSMYAFMVDRSGNLSANVIEIPMIMDKLPPSITAVNANAEPGSNTAGRLNFASDELGVIEYIAFPTNATGLPNSGVLTTREQFEAVKAMTNISGMVTGSAGMIRTDNRILIEGLQPHTDYTVYFIARDTSQNTTPNLHKAELYTDGIKPELNPILVRQLDDISYVLTFNEAIKRDTADDIIPLTTDDFIVRLNDGRIVVPTTVETQTSPTTPTYNPYEVKLTFAEQFSQDFTVTMNESVVDSVKVNHVFEEAVQKGDYKFQDFRPNIELVELVRDTHYEVSSNPDANGLYLEQSKTIKVNYTANYNAYNVKYYFVGIARGQEGNITPPTKLDVMLGETNPNYTVYGSGDSPSTSSSINMPVKSQDPTAVFMNEGTIYLVLQDQYGNTSNVIVNRILGIDPRNVGRQ</sequence>
<evidence type="ECO:0000259" key="2">
    <source>
        <dbReference type="PROSITE" id="PS50268"/>
    </source>
</evidence>
<dbReference type="GO" id="GO:0005509">
    <property type="term" value="F:calcium ion binding"/>
    <property type="evidence" value="ECO:0007669"/>
    <property type="project" value="InterPro"/>
</dbReference>
<proteinExistence type="predicted"/>
<organism evidence="4 5">
    <name type="scientific">Caryophanon latum</name>
    <dbReference type="NCBI Taxonomy" id="33977"/>
    <lineage>
        <taxon>Bacteria</taxon>
        <taxon>Bacillati</taxon>
        <taxon>Bacillota</taxon>
        <taxon>Bacilli</taxon>
        <taxon>Bacillales</taxon>
        <taxon>Caryophanaceae</taxon>
        <taxon>Caryophanon</taxon>
    </lineage>
</organism>
<dbReference type="InterPro" id="IPR001119">
    <property type="entry name" value="SLH_dom"/>
</dbReference>
<dbReference type="PROSITE" id="PS51272">
    <property type="entry name" value="SLH"/>
    <property type="match status" value="3"/>
</dbReference>
<evidence type="ECO:0000256" key="1">
    <source>
        <dbReference type="SAM" id="SignalP"/>
    </source>
</evidence>
<accession>A0A1C0YVS8</accession>
<feature type="domain" description="SLH" evidence="3">
    <location>
        <begin position="28"/>
        <end position="95"/>
    </location>
</feature>
<dbReference type="Proteomes" id="UP000093482">
    <property type="component" value="Unassembled WGS sequence"/>
</dbReference>
<dbReference type="RefSeq" id="WP_066463619.1">
    <property type="nucleotide sequence ID" value="NZ_MATO01000030.1"/>
</dbReference>
<gene>
    <name evidence="4" type="ORF">A6K76_09655</name>
</gene>
<feature type="domain" description="Cadherin" evidence="2">
    <location>
        <begin position="517"/>
        <end position="641"/>
    </location>
</feature>
<dbReference type="InterPro" id="IPR051465">
    <property type="entry name" value="Cell_Envelope_Struct_Comp"/>
</dbReference>